<reference evidence="2 3" key="1">
    <citation type="journal article" date="2020" name="Mol. Plant">
        <title>The Chromosome-Based Rubber Tree Genome Provides New Insights into Spurge Genome Evolution and Rubber Biosynthesis.</title>
        <authorList>
            <person name="Liu J."/>
            <person name="Shi C."/>
            <person name="Shi C.C."/>
            <person name="Li W."/>
            <person name="Zhang Q.J."/>
            <person name="Zhang Y."/>
            <person name="Li K."/>
            <person name="Lu H.F."/>
            <person name="Shi C."/>
            <person name="Zhu S.T."/>
            <person name="Xiao Z.Y."/>
            <person name="Nan H."/>
            <person name="Yue Y."/>
            <person name="Zhu X.G."/>
            <person name="Wu Y."/>
            <person name="Hong X.N."/>
            <person name="Fan G.Y."/>
            <person name="Tong Y."/>
            <person name="Zhang D."/>
            <person name="Mao C.L."/>
            <person name="Liu Y.L."/>
            <person name="Hao S.J."/>
            <person name="Liu W.Q."/>
            <person name="Lv M.Q."/>
            <person name="Zhang H.B."/>
            <person name="Liu Y."/>
            <person name="Hu-Tang G.R."/>
            <person name="Wang J.P."/>
            <person name="Wang J.H."/>
            <person name="Sun Y.H."/>
            <person name="Ni S.B."/>
            <person name="Chen W.B."/>
            <person name="Zhang X.C."/>
            <person name="Jiao Y.N."/>
            <person name="Eichler E.E."/>
            <person name="Li G.H."/>
            <person name="Liu X."/>
            <person name="Gao L.Z."/>
        </authorList>
    </citation>
    <scope>NUCLEOTIDE SEQUENCE [LARGE SCALE GENOMIC DNA]</scope>
    <source>
        <strain evidence="3">cv. GT1</strain>
        <tissue evidence="2">Leaf</tissue>
    </source>
</reference>
<proteinExistence type="predicted"/>
<evidence type="ECO:0000313" key="3">
    <source>
        <dbReference type="Proteomes" id="UP000467840"/>
    </source>
</evidence>
<gene>
    <name evidence="2" type="ORF">GH714_025669</name>
</gene>
<organism evidence="2 3">
    <name type="scientific">Hevea brasiliensis</name>
    <name type="common">Para rubber tree</name>
    <name type="synonym">Siphonia brasiliensis</name>
    <dbReference type="NCBI Taxonomy" id="3981"/>
    <lineage>
        <taxon>Eukaryota</taxon>
        <taxon>Viridiplantae</taxon>
        <taxon>Streptophyta</taxon>
        <taxon>Embryophyta</taxon>
        <taxon>Tracheophyta</taxon>
        <taxon>Spermatophyta</taxon>
        <taxon>Magnoliopsida</taxon>
        <taxon>eudicotyledons</taxon>
        <taxon>Gunneridae</taxon>
        <taxon>Pentapetalae</taxon>
        <taxon>rosids</taxon>
        <taxon>fabids</taxon>
        <taxon>Malpighiales</taxon>
        <taxon>Euphorbiaceae</taxon>
        <taxon>Crotonoideae</taxon>
        <taxon>Micrandreae</taxon>
        <taxon>Hevea</taxon>
    </lineage>
</organism>
<dbReference type="AlphaFoldDB" id="A0A6A6LB88"/>
<comment type="caution">
    <text evidence="2">The sequence shown here is derived from an EMBL/GenBank/DDBJ whole genome shotgun (WGS) entry which is preliminary data.</text>
</comment>
<feature type="region of interest" description="Disordered" evidence="1">
    <location>
        <begin position="102"/>
        <end position="132"/>
    </location>
</feature>
<dbReference type="Proteomes" id="UP000467840">
    <property type="component" value="Chromosome 1"/>
</dbReference>
<evidence type="ECO:0000256" key="1">
    <source>
        <dbReference type="SAM" id="MobiDB-lite"/>
    </source>
</evidence>
<feature type="compositionally biased region" description="Polar residues" evidence="1">
    <location>
        <begin position="104"/>
        <end position="116"/>
    </location>
</feature>
<dbReference type="EMBL" id="JAAGAX010000011">
    <property type="protein sequence ID" value="KAF2298711.1"/>
    <property type="molecule type" value="Genomic_DNA"/>
</dbReference>
<protein>
    <submittedName>
        <fullName evidence="2">Uncharacterized protein</fullName>
    </submittedName>
</protein>
<keyword evidence="3" id="KW-1185">Reference proteome</keyword>
<evidence type="ECO:0000313" key="2">
    <source>
        <dbReference type="EMBL" id="KAF2298711.1"/>
    </source>
</evidence>
<feature type="region of interest" description="Disordered" evidence="1">
    <location>
        <begin position="64"/>
        <end position="90"/>
    </location>
</feature>
<accession>A0A6A6LB88</accession>
<sequence>MFVRRFEDGGLEIGWIQDSFINELSMNRKGSSLRKGKKEWKRNLRKVVQAMSYKEKLLLGGGNGVDMVMGESDNDSEGNDGSGDESNGVEWELDVEGVHPFVDFNNNNGSNDSPSIPKNRVVILDDDNQSQE</sequence>
<name>A0A6A6LB88_HEVBR</name>